<dbReference type="EMBL" id="CP041372">
    <property type="protein sequence ID" value="QKS70709.1"/>
    <property type="molecule type" value="Genomic_DNA"/>
</dbReference>
<dbReference type="InterPro" id="IPR036291">
    <property type="entry name" value="NAD(P)-bd_dom_sf"/>
</dbReference>
<organism evidence="2 3">
    <name type="scientific">Paenalkalicoccus suaedae</name>
    <dbReference type="NCBI Taxonomy" id="2592382"/>
    <lineage>
        <taxon>Bacteria</taxon>
        <taxon>Bacillati</taxon>
        <taxon>Bacillota</taxon>
        <taxon>Bacilli</taxon>
        <taxon>Bacillales</taxon>
        <taxon>Bacillaceae</taxon>
        <taxon>Paenalkalicoccus</taxon>
    </lineage>
</organism>
<sequence length="297" mass="33204">MGRNVLVLGGTRFFGKRLVQALVENGDKVTVATRGETPVSSGVSHVKVDRFNSESMQKAFTDTKWDLVYDQICFAPNDAKDAIEVFKGNVSRYILTSTLSTYAFNDKPNKVEKDFDPFAYPITYGRKEDFDYGEGKRLAEAVFFQEAPFDVVAIRPPVVLGLDDYTERLHYHIRKVANNEPIGFSEPDSNVSFVDSAELAAFLLWCGDQSFTGPVNASSRDQLSLTDLLTLIENTVDKKARVEEPGDDVESSPLNFPASYYQDVALAASYGFEFSQLESWLPKLISDIAREENLVKD</sequence>
<feature type="domain" description="NAD-dependent epimerase/dehydratase" evidence="1">
    <location>
        <begin position="5"/>
        <end position="90"/>
    </location>
</feature>
<reference evidence="3" key="1">
    <citation type="submission" date="2019-07" db="EMBL/GenBank/DDBJ databases">
        <title>Bacillus alkalisoli sp. nov. isolated from saline soil.</title>
        <authorList>
            <person name="Sun J.-Q."/>
            <person name="Xu L."/>
        </authorList>
    </citation>
    <scope>NUCLEOTIDE SEQUENCE [LARGE SCALE GENOMIC DNA]</scope>
    <source>
        <strain evidence="3">M4U3P1</strain>
    </source>
</reference>
<dbReference type="Gene3D" id="3.40.50.720">
    <property type="entry name" value="NAD(P)-binding Rossmann-like Domain"/>
    <property type="match status" value="1"/>
</dbReference>
<accession>A0A859FBR6</accession>
<dbReference type="KEGG" id="psua:FLK61_28645"/>
<proteinExistence type="predicted"/>
<evidence type="ECO:0000313" key="2">
    <source>
        <dbReference type="EMBL" id="QKS70709.1"/>
    </source>
</evidence>
<keyword evidence="3" id="KW-1185">Reference proteome</keyword>
<dbReference type="SUPFAM" id="SSF51735">
    <property type="entry name" value="NAD(P)-binding Rossmann-fold domains"/>
    <property type="match status" value="1"/>
</dbReference>
<evidence type="ECO:0000313" key="3">
    <source>
        <dbReference type="Proteomes" id="UP000318138"/>
    </source>
</evidence>
<gene>
    <name evidence="2" type="ORF">FLK61_28645</name>
</gene>
<dbReference type="InterPro" id="IPR050177">
    <property type="entry name" value="Lipid_A_modif_metabolic_enz"/>
</dbReference>
<protein>
    <submittedName>
        <fullName evidence="2">NAD-dependent epimerase/dehydratase family protein</fullName>
    </submittedName>
</protein>
<evidence type="ECO:0000259" key="1">
    <source>
        <dbReference type="Pfam" id="PF01370"/>
    </source>
</evidence>
<name>A0A859FBR6_9BACI</name>
<dbReference type="InterPro" id="IPR001509">
    <property type="entry name" value="Epimerase_deHydtase"/>
</dbReference>
<dbReference type="Pfam" id="PF01370">
    <property type="entry name" value="Epimerase"/>
    <property type="match status" value="1"/>
</dbReference>
<dbReference type="PANTHER" id="PTHR43245">
    <property type="entry name" value="BIFUNCTIONAL POLYMYXIN RESISTANCE PROTEIN ARNA"/>
    <property type="match status" value="1"/>
</dbReference>
<dbReference type="AlphaFoldDB" id="A0A859FBR6"/>
<dbReference type="Proteomes" id="UP000318138">
    <property type="component" value="Chromosome"/>
</dbReference>
<dbReference type="RefSeq" id="WP_176008745.1">
    <property type="nucleotide sequence ID" value="NZ_CP041372.2"/>
</dbReference>